<name>A0A9P9JSW5_FUSSL</name>
<dbReference type="SUPFAM" id="SSF52833">
    <property type="entry name" value="Thioredoxin-like"/>
    <property type="match status" value="1"/>
</dbReference>
<reference evidence="3" key="1">
    <citation type="journal article" date="2021" name="Nat. Commun.">
        <title>Genetic determinants of endophytism in the Arabidopsis root mycobiome.</title>
        <authorList>
            <person name="Mesny F."/>
            <person name="Miyauchi S."/>
            <person name="Thiergart T."/>
            <person name="Pickel B."/>
            <person name="Atanasova L."/>
            <person name="Karlsson M."/>
            <person name="Huettel B."/>
            <person name="Barry K.W."/>
            <person name="Haridas S."/>
            <person name="Chen C."/>
            <person name="Bauer D."/>
            <person name="Andreopoulos W."/>
            <person name="Pangilinan J."/>
            <person name="LaButti K."/>
            <person name="Riley R."/>
            <person name="Lipzen A."/>
            <person name="Clum A."/>
            <person name="Drula E."/>
            <person name="Henrissat B."/>
            <person name="Kohler A."/>
            <person name="Grigoriev I.V."/>
            <person name="Martin F.M."/>
            <person name="Hacquard S."/>
        </authorList>
    </citation>
    <scope>NUCLEOTIDE SEQUENCE</scope>
    <source>
        <strain evidence="3">FSSC 5 MPI-SDFR-AT-0091</strain>
    </source>
</reference>
<dbReference type="Pfam" id="PF14497">
    <property type="entry name" value="GST_C_3"/>
    <property type="match status" value="1"/>
</dbReference>
<organism evidence="3 4">
    <name type="scientific">Fusarium solani</name>
    <name type="common">Filamentous fungus</name>
    <dbReference type="NCBI Taxonomy" id="169388"/>
    <lineage>
        <taxon>Eukaryota</taxon>
        <taxon>Fungi</taxon>
        <taxon>Dikarya</taxon>
        <taxon>Ascomycota</taxon>
        <taxon>Pezizomycotina</taxon>
        <taxon>Sordariomycetes</taxon>
        <taxon>Hypocreomycetidae</taxon>
        <taxon>Hypocreales</taxon>
        <taxon>Nectriaceae</taxon>
        <taxon>Fusarium</taxon>
        <taxon>Fusarium solani species complex</taxon>
    </lineage>
</organism>
<feature type="domain" description="GST N-terminal" evidence="1">
    <location>
        <begin position="15"/>
        <end position="80"/>
    </location>
</feature>
<dbReference type="SUPFAM" id="SSF47616">
    <property type="entry name" value="GST C-terminal domain-like"/>
    <property type="match status" value="1"/>
</dbReference>
<dbReference type="CDD" id="cd00299">
    <property type="entry name" value="GST_C_family"/>
    <property type="match status" value="1"/>
</dbReference>
<dbReference type="EMBL" id="JAGTJS010000030">
    <property type="protein sequence ID" value="KAH7232121.1"/>
    <property type="molecule type" value="Genomic_DNA"/>
</dbReference>
<dbReference type="Pfam" id="PF13409">
    <property type="entry name" value="GST_N_2"/>
    <property type="match status" value="1"/>
</dbReference>
<feature type="domain" description="Glutathione S-transferase C-terminal" evidence="2">
    <location>
        <begin position="137"/>
        <end position="218"/>
    </location>
</feature>
<accession>A0A9P9JSW5</accession>
<dbReference type="InterPro" id="IPR004046">
    <property type="entry name" value="GST_C"/>
</dbReference>
<dbReference type="Gene3D" id="1.20.1050.10">
    <property type="match status" value="1"/>
</dbReference>
<protein>
    <recommendedName>
        <fullName evidence="5">Glutathione S-transferase</fullName>
    </recommendedName>
</protein>
<dbReference type="AlphaFoldDB" id="A0A9P9JSW5"/>
<keyword evidence="4" id="KW-1185">Reference proteome</keyword>
<dbReference type="Proteomes" id="UP000736672">
    <property type="component" value="Unassembled WGS sequence"/>
</dbReference>
<evidence type="ECO:0000313" key="4">
    <source>
        <dbReference type="Proteomes" id="UP000736672"/>
    </source>
</evidence>
<gene>
    <name evidence="3" type="ORF">B0J15DRAFT_472524</name>
</gene>
<dbReference type="InterPro" id="IPR004045">
    <property type="entry name" value="Glutathione_S-Trfase_N"/>
</dbReference>
<evidence type="ECO:0000313" key="3">
    <source>
        <dbReference type="EMBL" id="KAH7232121.1"/>
    </source>
</evidence>
<sequence>MTAPLELFVLPWGVYPRRVLLYLSEKGILSSPLIKITPVTITRQGMSTPDGKPPGTVPMLKLPDGTFIKESVAILEYFEDICAEPQNDWQKELANGAAKFSMRGEAPEQKARIRDMLGLSGEACNYFGFACHKGTALFAMSETTNAHAAKLSLEYCKKTLKHLSEYYEGDNLEDGRQVTIADCVLYSMLHFAKDLYGLHLVDDLPNLQRFYGAFEKRESAQVKEDHFPQEMKELACQWLPVE</sequence>
<proteinExistence type="predicted"/>
<comment type="caution">
    <text evidence="3">The sequence shown here is derived from an EMBL/GenBank/DDBJ whole genome shotgun (WGS) entry which is preliminary data.</text>
</comment>
<evidence type="ECO:0000259" key="2">
    <source>
        <dbReference type="Pfam" id="PF14497"/>
    </source>
</evidence>
<dbReference type="InterPro" id="IPR036282">
    <property type="entry name" value="Glutathione-S-Trfase_C_sf"/>
</dbReference>
<dbReference type="Gene3D" id="3.40.30.10">
    <property type="entry name" value="Glutaredoxin"/>
    <property type="match status" value="1"/>
</dbReference>
<evidence type="ECO:0000259" key="1">
    <source>
        <dbReference type="Pfam" id="PF13409"/>
    </source>
</evidence>
<dbReference type="InterPro" id="IPR036249">
    <property type="entry name" value="Thioredoxin-like_sf"/>
</dbReference>
<evidence type="ECO:0008006" key="5">
    <source>
        <dbReference type="Google" id="ProtNLM"/>
    </source>
</evidence>
<dbReference type="OrthoDB" id="3587182at2759"/>